<evidence type="ECO:0000259" key="10">
    <source>
        <dbReference type="PROSITE" id="PS50089"/>
    </source>
</evidence>
<dbReference type="CDD" id="cd16591">
    <property type="entry name" value="RING-HC_TRIM5-like_C-IV"/>
    <property type="match status" value="1"/>
</dbReference>
<feature type="domain" description="B30.2/SPRY" evidence="12">
    <location>
        <begin position="284"/>
        <end position="481"/>
    </location>
</feature>
<dbReference type="PRINTS" id="PR01407">
    <property type="entry name" value="BUTYPHLNCDUF"/>
</dbReference>
<dbReference type="InterPro" id="IPR013320">
    <property type="entry name" value="ConA-like_dom_sf"/>
</dbReference>
<evidence type="ECO:0000256" key="5">
    <source>
        <dbReference type="ARBA" id="ARBA00022833"/>
    </source>
</evidence>
<keyword evidence="4 7" id="KW-0863">Zinc-finger</keyword>
<evidence type="ECO:0000256" key="9">
    <source>
        <dbReference type="SAM" id="MobiDB-lite"/>
    </source>
</evidence>
<evidence type="ECO:0000313" key="14">
    <source>
        <dbReference type="Proteomes" id="UP000006813"/>
    </source>
</evidence>
<dbReference type="Gene3D" id="3.30.40.10">
    <property type="entry name" value="Zinc/RING finger domain, C3HC4 (zinc finger)"/>
    <property type="match status" value="1"/>
</dbReference>
<dbReference type="SUPFAM" id="SSF57850">
    <property type="entry name" value="RING/U-box"/>
    <property type="match status" value="1"/>
</dbReference>
<name>G5BS56_HETGA</name>
<dbReference type="Gene3D" id="2.60.120.920">
    <property type="match status" value="1"/>
</dbReference>
<dbReference type="SUPFAM" id="SSF49899">
    <property type="entry name" value="Concanavalin A-like lectins/glucanases"/>
    <property type="match status" value="1"/>
</dbReference>
<dbReference type="PANTHER" id="PTHR24103">
    <property type="entry name" value="E3 UBIQUITIN-PROTEIN LIGASE TRIM"/>
    <property type="match status" value="1"/>
</dbReference>
<gene>
    <name evidence="13" type="ORF">GW7_03847</name>
</gene>
<reference evidence="13 14" key="1">
    <citation type="journal article" date="2011" name="Nature">
        <title>Genome sequencing reveals insights into physiology and longevity of the naked mole rat.</title>
        <authorList>
            <person name="Kim E.B."/>
            <person name="Fang X."/>
            <person name="Fushan A.A."/>
            <person name="Huang Z."/>
            <person name="Lobanov A.V."/>
            <person name="Han L."/>
            <person name="Marino S.M."/>
            <person name="Sun X."/>
            <person name="Turanov A.A."/>
            <person name="Yang P."/>
            <person name="Yim S.H."/>
            <person name="Zhao X."/>
            <person name="Kasaikina M.V."/>
            <person name="Stoletzki N."/>
            <person name="Peng C."/>
            <person name="Polak P."/>
            <person name="Xiong Z."/>
            <person name="Kiezun A."/>
            <person name="Zhu Y."/>
            <person name="Chen Y."/>
            <person name="Kryukov G.V."/>
            <person name="Zhang Q."/>
            <person name="Peshkin L."/>
            <person name="Yang L."/>
            <person name="Bronson R.T."/>
            <person name="Buffenstein R."/>
            <person name="Wang B."/>
            <person name="Han C."/>
            <person name="Li Q."/>
            <person name="Chen L."/>
            <person name="Zhao W."/>
            <person name="Sunyaev S.R."/>
            <person name="Park T.J."/>
            <person name="Zhang G."/>
            <person name="Wang J."/>
            <person name="Gladyshev V.N."/>
        </authorList>
    </citation>
    <scope>NUCLEOTIDE SEQUENCE [LARGE SCALE GENOMIC DNA]</scope>
</reference>
<protein>
    <submittedName>
        <fullName evidence="13">Tripartite motif-containing protein 5</fullName>
    </submittedName>
</protein>
<evidence type="ECO:0000256" key="1">
    <source>
        <dbReference type="ARBA" id="ARBA00004496"/>
    </source>
</evidence>
<dbReference type="InterPro" id="IPR043136">
    <property type="entry name" value="B30.2/SPRY_sf"/>
</dbReference>
<dbReference type="CDD" id="cd19761">
    <property type="entry name" value="Bbox2_TRIM5-like"/>
    <property type="match status" value="1"/>
</dbReference>
<dbReference type="SMART" id="SM00184">
    <property type="entry name" value="RING"/>
    <property type="match status" value="1"/>
</dbReference>
<evidence type="ECO:0000259" key="12">
    <source>
        <dbReference type="PROSITE" id="PS50188"/>
    </source>
</evidence>
<dbReference type="CDD" id="cd15822">
    <property type="entry name" value="SPRY_PRY_TRIM5"/>
    <property type="match status" value="1"/>
</dbReference>
<evidence type="ECO:0000259" key="11">
    <source>
        <dbReference type="PROSITE" id="PS50119"/>
    </source>
</evidence>
<dbReference type="STRING" id="10181.G5BS56"/>
<dbReference type="SUPFAM" id="SSF57845">
    <property type="entry name" value="B-box zinc-binding domain"/>
    <property type="match status" value="1"/>
</dbReference>
<sequence length="481" mass="55521">MASSVLVEVKEEVTCPICLELLKEPVSTDCGHSFCKLCITANCGSSVHEQGVSSCPVCRVTFQFESLRPNRHVANIVEMLRGLTLIPKANHCECHGEKLLLFCKDDGKIICWLCERSQEHRGHHTFLMDEVAREYQEQLHEVLQKLMKDEKEFEKLKADIKEERTSWKAGEDTYKGNQIQWEIENVQNVFKQLRVTLDFEEKRLLRKLKTEEEQILNSLVAFEKELTQQTQLARELISDVEHRLQGSAMEMLQDVKVTMERSKSLTPKKPKPFPKKQRMAFQASDLRRMLQMNLELMEVRRYWAHLTLTPSINPDIAISANRQKLRLSDPLQTSNSQRGSLGYPAITSGKHYWEVDVAMERDWILGVSDGKYLNTSFKFNDENYQPKHGYWVIGQQNDVKYNAFEESYNSDPLTLALSLTVPPKRVGIFLDYEARTVSFYNVTNHGFLIHKFSRCSFSGNVFPFFSPRICVVPMPLCGPKA</sequence>
<dbReference type="SMART" id="SM00449">
    <property type="entry name" value="SPRY"/>
    <property type="match status" value="1"/>
</dbReference>
<evidence type="ECO:0000256" key="6">
    <source>
        <dbReference type="ARBA" id="ARBA00023054"/>
    </source>
</evidence>
<dbReference type="GO" id="GO:0005737">
    <property type="term" value="C:cytoplasm"/>
    <property type="evidence" value="ECO:0007669"/>
    <property type="project" value="UniProtKB-SubCell"/>
</dbReference>
<organism evidence="13 14">
    <name type="scientific">Heterocephalus glaber</name>
    <name type="common">Naked mole rat</name>
    <dbReference type="NCBI Taxonomy" id="10181"/>
    <lineage>
        <taxon>Eukaryota</taxon>
        <taxon>Metazoa</taxon>
        <taxon>Chordata</taxon>
        <taxon>Craniata</taxon>
        <taxon>Vertebrata</taxon>
        <taxon>Euteleostomi</taxon>
        <taxon>Mammalia</taxon>
        <taxon>Eutheria</taxon>
        <taxon>Euarchontoglires</taxon>
        <taxon>Glires</taxon>
        <taxon>Rodentia</taxon>
        <taxon>Hystricomorpha</taxon>
        <taxon>Bathyergidae</taxon>
        <taxon>Heterocephalus</taxon>
    </lineage>
</organism>
<dbReference type="AlphaFoldDB" id="G5BS56"/>
<evidence type="ECO:0000313" key="13">
    <source>
        <dbReference type="EMBL" id="EHB12117.1"/>
    </source>
</evidence>
<dbReference type="Gene3D" id="3.30.160.60">
    <property type="entry name" value="Classic Zinc Finger"/>
    <property type="match status" value="1"/>
</dbReference>
<feature type="region of interest" description="Disordered" evidence="9">
    <location>
        <begin position="258"/>
        <end position="278"/>
    </location>
</feature>
<dbReference type="InterPro" id="IPR027370">
    <property type="entry name" value="Znf-RING_euk"/>
</dbReference>
<evidence type="ECO:0000256" key="7">
    <source>
        <dbReference type="PROSITE-ProRule" id="PRU00024"/>
    </source>
</evidence>
<dbReference type="InterPro" id="IPR001841">
    <property type="entry name" value="Znf_RING"/>
</dbReference>
<evidence type="ECO:0000256" key="3">
    <source>
        <dbReference type="ARBA" id="ARBA00022723"/>
    </source>
</evidence>
<dbReference type="FunFam" id="3.30.160.60:FF:000386">
    <property type="entry name" value="Tripartite motif-containing 5 (Predicted)"/>
    <property type="match status" value="1"/>
</dbReference>
<dbReference type="InterPro" id="IPR003879">
    <property type="entry name" value="Butyrophylin_SPRY"/>
</dbReference>
<accession>G5BS56</accession>
<dbReference type="InterPro" id="IPR003877">
    <property type="entry name" value="SPRY_dom"/>
</dbReference>
<dbReference type="Pfam" id="PF00643">
    <property type="entry name" value="zf-B_box"/>
    <property type="match status" value="1"/>
</dbReference>
<feature type="coiled-coil region" evidence="8">
    <location>
        <begin position="132"/>
        <end position="225"/>
    </location>
</feature>
<evidence type="ECO:0000256" key="2">
    <source>
        <dbReference type="ARBA" id="ARBA00022490"/>
    </source>
</evidence>
<keyword evidence="5" id="KW-0862">Zinc</keyword>
<dbReference type="SMART" id="SM00336">
    <property type="entry name" value="BBOX"/>
    <property type="match status" value="1"/>
</dbReference>
<proteinExistence type="predicted"/>
<feature type="domain" description="RING-type" evidence="10">
    <location>
        <begin position="15"/>
        <end position="59"/>
    </location>
</feature>
<feature type="domain" description="B box-type" evidence="11">
    <location>
        <begin position="87"/>
        <end position="128"/>
    </location>
</feature>
<dbReference type="PROSITE" id="PS50119">
    <property type="entry name" value="ZF_BBOX"/>
    <property type="match status" value="1"/>
</dbReference>
<keyword evidence="2" id="KW-0963">Cytoplasm</keyword>
<feature type="compositionally biased region" description="Basic residues" evidence="9">
    <location>
        <begin position="266"/>
        <end position="278"/>
    </location>
</feature>
<dbReference type="InParanoid" id="G5BS56"/>
<dbReference type="Pfam" id="PF13445">
    <property type="entry name" value="zf-RING_UBOX"/>
    <property type="match status" value="1"/>
</dbReference>
<evidence type="ECO:0000256" key="8">
    <source>
        <dbReference type="SAM" id="Coils"/>
    </source>
</evidence>
<dbReference type="InterPro" id="IPR000315">
    <property type="entry name" value="Znf_B-box"/>
</dbReference>
<dbReference type="PROSITE" id="PS00518">
    <property type="entry name" value="ZF_RING_1"/>
    <property type="match status" value="1"/>
</dbReference>
<dbReference type="EMBL" id="JH171577">
    <property type="protein sequence ID" value="EHB12117.1"/>
    <property type="molecule type" value="Genomic_DNA"/>
</dbReference>
<dbReference type="Proteomes" id="UP000006813">
    <property type="component" value="Unassembled WGS sequence"/>
</dbReference>
<evidence type="ECO:0000256" key="4">
    <source>
        <dbReference type="ARBA" id="ARBA00022771"/>
    </source>
</evidence>
<dbReference type="Pfam" id="PF00622">
    <property type="entry name" value="SPRY"/>
    <property type="match status" value="1"/>
</dbReference>
<dbReference type="PROSITE" id="PS50089">
    <property type="entry name" value="ZF_RING_2"/>
    <property type="match status" value="1"/>
</dbReference>
<dbReference type="InterPro" id="IPR017907">
    <property type="entry name" value="Znf_RING_CS"/>
</dbReference>
<dbReference type="FunFam" id="3.30.40.10:FF:000144">
    <property type="entry name" value="Tripartite motif-containing 5 (Predicted)"/>
    <property type="match status" value="1"/>
</dbReference>
<dbReference type="InterPro" id="IPR001870">
    <property type="entry name" value="B30.2/SPRY"/>
</dbReference>
<dbReference type="GO" id="GO:0008270">
    <property type="term" value="F:zinc ion binding"/>
    <property type="evidence" value="ECO:0007669"/>
    <property type="project" value="UniProtKB-KW"/>
</dbReference>
<keyword evidence="6 8" id="KW-0175">Coiled coil</keyword>
<dbReference type="InterPro" id="IPR013083">
    <property type="entry name" value="Znf_RING/FYVE/PHD"/>
</dbReference>
<dbReference type="InterPro" id="IPR050143">
    <property type="entry name" value="TRIM/RBCC"/>
</dbReference>
<comment type="subcellular location">
    <subcellularLocation>
        <location evidence="1">Cytoplasm</location>
    </subcellularLocation>
</comment>
<keyword evidence="3" id="KW-0479">Metal-binding</keyword>
<dbReference type="PROSITE" id="PS50188">
    <property type="entry name" value="B302_SPRY"/>
    <property type="match status" value="1"/>
</dbReference>